<dbReference type="AlphaFoldDB" id="A0A3P7XUC7"/>
<name>A0A3P7XUC7_9BILA</name>
<reference evidence="1 2" key="1">
    <citation type="submission" date="2018-11" db="EMBL/GenBank/DDBJ databases">
        <authorList>
            <consortium name="Pathogen Informatics"/>
        </authorList>
    </citation>
    <scope>NUCLEOTIDE SEQUENCE [LARGE SCALE GENOMIC DNA]</scope>
</reference>
<accession>A0A3P7XUC7</accession>
<protein>
    <submittedName>
        <fullName evidence="1">Uncharacterized protein</fullName>
    </submittedName>
</protein>
<gene>
    <name evidence="1" type="ORF">BTMF_LOCUS9708</name>
</gene>
<dbReference type="Gene3D" id="3.40.30.10">
    <property type="entry name" value="Glutaredoxin"/>
    <property type="match status" value="1"/>
</dbReference>
<evidence type="ECO:0000313" key="1">
    <source>
        <dbReference type="EMBL" id="VDO32862.1"/>
    </source>
</evidence>
<sequence length="89" mass="10138">MVEVDDVNVVIIDLDLYNDDDIRPHPAISESGWYIIVPINIMAKSRLLRALRYCSTPSLIVVDASTRQIITDDGRRLLQDDPNGLNFPW</sequence>
<proteinExistence type="predicted"/>
<evidence type="ECO:0000313" key="2">
    <source>
        <dbReference type="Proteomes" id="UP000280834"/>
    </source>
</evidence>
<dbReference type="EMBL" id="UZAG01017107">
    <property type="protein sequence ID" value="VDO32862.1"/>
    <property type="molecule type" value="Genomic_DNA"/>
</dbReference>
<organism evidence="1 2">
    <name type="scientific">Brugia timori</name>
    <dbReference type="NCBI Taxonomy" id="42155"/>
    <lineage>
        <taxon>Eukaryota</taxon>
        <taxon>Metazoa</taxon>
        <taxon>Ecdysozoa</taxon>
        <taxon>Nematoda</taxon>
        <taxon>Chromadorea</taxon>
        <taxon>Rhabditida</taxon>
        <taxon>Spirurina</taxon>
        <taxon>Spiruromorpha</taxon>
        <taxon>Filarioidea</taxon>
        <taxon>Onchocercidae</taxon>
        <taxon>Brugia</taxon>
    </lineage>
</organism>
<keyword evidence="2" id="KW-1185">Reference proteome</keyword>
<dbReference type="Proteomes" id="UP000280834">
    <property type="component" value="Unassembled WGS sequence"/>
</dbReference>